<reference evidence="10 11" key="1">
    <citation type="submission" date="2015-10" db="EMBL/GenBank/DDBJ databases">
        <title>Genomic differences between typical nodule nitrogen-fixing rhizobial strains and those coming from bean seeds.</title>
        <authorList>
            <person name="Peralta H."/>
            <person name="Aguilar-Vera A."/>
            <person name="Diaz R."/>
            <person name="Mora Y."/>
            <person name="Martinez-Batallar G."/>
            <person name="Salazar E."/>
            <person name="Vargas-Lagunas C."/>
            <person name="Encarnacion S."/>
            <person name="Girard L."/>
            <person name="Mora J."/>
        </authorList>
    </citation>
    <scope>NUCLEOTIDE SEQUENCE [LARGE SCALE GENOMIC DNA]</scope>
    <source>
        <strain evidence="10 11">CFNEI 73</strain>
        <plasmid evidence="10 11">C</plasmid>
    </source>
</reference>
<evidence type="ECO:0000313" key="11">
    <source>
        <dbReference type="Proteomes" id="UP000182306"/>
    </source>
</evidence>
<evidence type="ECO:0000256" key="4">
    <source>
        <dbReference type="ARBA" id="ARBA00022475"/>
    </source>
</evidence>
<dbReference type="EMBL" id="CP013110">
    <property type="protein sequence ID" value="APG94585.1"/>
    <property type="molecule type" value="Genomic_DNA"/>
</dbReference>
<comment type="subcellular location">
    <subcellularLocation>
        <location evidence="1 8">Cell membrane</location>
        <topology evidence="1 8">Multi-pass membrane protein</topology>
    </subcellularLocation>
</comment>
<gene>
    <name evidence="10" type="primary">purP</name>
    <name evidence="10" type="ORF">SAMCFNEI73_pC0873</name>
</gene>
<feature type="transmembrane region" description="Helical" evidence="9">
    <location>
        <begin position="131"/>
        <end position="151"/>
    </location>
</feature>
<sequence length="458" mass="47629">MQRPEAGGAATWPLLFGCVEMTAAKGGNMLERLFKLKEHDTTIRTEVVAGLTTFLTMSYIIFVNPDILSTTGMDRDAIFVATCLAAALGSAVMALVANWPIGMAPGMGLNAFFAFTVVAALGFTWQQALGAVFISGLIFLFLTVTGVRSWLIAGIPHSLRSAIATGIGLFLGIIALKNAGIVVDNPATLVGLGDLKQTGPLLAILGFFVIAVLDSLKVRGSILIGILVVTILSMFLGVSEFKGVVSAPPSIAPTFLQLDIMGALHGGLVHVILVFVLVEVFDATGTLIGVAKRAKLVEEGKPSRLGRALLADSSAIIAGSLIGTSSTTAYVESASGVQAGGRTGLTALTISVLFLAALFISPLAAAVPSYATAPALLYVAGLMMRELTEIEWDDLTEAAPAALTAIAMPFTYSIANGLAFGFVSYVVLKVCTGKWSVIHPATQIVAALFVVRFAFFGG</sequence>
<dbReference type="GO" id="GO:0005886">
    <property type="term" value="C:plasma membrane"/>
    <property type="evidence" value="ECO:0007669"/>
    <property type="project" value="UniProtKB-SubCell"/>
</dbReference>
<dbReference type="PANTHER" id="PTHR43337:SF1">
    <property type="entry name" value="XANTHINE_URACIL PERMEASE C887.17-RELATED"/>
    <property type="match status" value="1"/>
</dbReference>
<dbReference type="GO" id="GO:0015207">
    <property type="term" value="F:adenine transmembrane transporter activity"/>
    <property type="evidence" value="ECO:0007669"/>
    <property type="project" value="TreeGrafter"/>
</dbReference>
<evidence type="ECO:0000256" key="9">
    <source>
        <dbReference type="SAM" id="Phobius"/>
    </source>
</evidence>
<evidence type="ECO:0000256" key="1">
    <source>
        <dbReference type="ARBA" id="ARBA00004651"/>
    </source>
</evidence>
<dbReference type="PIRSF" id="PIRSF005353">
    <property type="entry name" value="PbuG"/>
    <property type="match status" value="1"/>
</dbReference>
<dbReference type="InterPro" id="IPR006043">
    <property type="entry name" value="NCS2"/>
</dbReference>
<evidence type="ECO:0000256" key="8">
    <source>
        <dbReference type="PIRNR" id="PIRNR005353"/>
    </source>
</evidence>
<dbReference type="PANTHER" id="PTHR43337">
    <property type="entry name" value="XANTHINE/URACIL PERMEASE C887.17-RELATED"/>
    <property type="match status" value="1"/>
</dbReference>
<keyword evidence="3 8" id="KW-0813">Transport</keyword>
<accession>A0A1L3LWV6</accession>
<feature type="transmembrane region" description="Helical" evidence="9">
    <location>
        <begin position="195"/>
        <end position="213"/>
    </location>
</feature>
<keyword evidence="7 8" id="KW-0472">Membrane</keyword>
<evidence type="ECO:0000256" key="6">
    <source>
        <dbReference type="ARBA" id="ARBA00022989"/>
    </source>
</evidence>
<evidence type="ECO:0000256" key="5">
    <source>
        <dbReference type="ARBA" id="ARBA00022692"/>
    </source>
</evidence>
<keyword evidence="10" id="KW-0614">Plasmid</keyword>
<dbReference type="Proteomes" id="UP000182306">
    <property type="component" value="Plasmid C"/>
</dbReference>
<keyword evidence="4 8" id="KW-1003">Cell membrane</keyword>
<dbReference type="Pfam" id="PF00860">
    <property type="entry name" value="Xan_ur_permease"/>
    <property type="match status" value="1"/>
</dbReference>
<dbReference type="InterPro" id="IPR026033">
    <property type="entry name" value="Azg-like_bact_archaea"/>
</dbReference>
<name>A0A1L3LWV6_9HYPH</name>
<dbReference type="PROSITE" id="PS51257">
    <property type="entry name" value="PROKAR_LIPOPROTEIN"/>
    <property type="match status" value="1"/>
</dbReference>
<feature type="transmembrane region" description="Helical" evidence="9">
    <location>
        <begin position="343"/>
        <end position="360"/>
    </location>
</feature>
<comment type="similarity">
    <text evidence="2 8">Belongs to the nucleobase:cation symporter-2 (NCS2) (TC 2.A.40) family. Azg-like subfamily.</text>
</comment>
<protein>
    <submittedName>
        <fullName evidence="10">Adenine permease PurP</fullName>
    </submittedName>
</protein>
<feature type="transmembrane region" description="Helical" evidence="9">
    <location>
        <begin position="163"/>
        <end position="183"/>
    </location>
</feature>
<feature type="transmembrane region" description="Helical" evidence="9">
    <location>
        <begin position="435"/>
        <end position="455"/>
    </location>
</feature>
<keyword evidence="6 8" id="KW-1133">Transmembrane helix</keyword>
<dbReference type="KEGG" id="same:SAMCFNEI73_pC0873"/>
<evidence type="ECO:0000256" key="3">
    <source>
        <dbReference type="ARBA" id="ARBA00022448"/>
    </source>
</evidence>
<evidence type="ECO:0000256" key="2">
    <source>
        <dbReference type="ARBA" id="ARBA00005697"/>
    </source>
</evidence>
<evidence type="ECO:0000256" key="7">
    <source>
        <dbReference type="ARBA" id="ARBA00023136"/>
    </source>
</evidence>
<dbReference type="InterPro" id="IPR045018">
    <property type="entry name" value="Azg-like"/>
</dbReference>
<keyword evidence="11" id="KW-1185">Reference proteome</keyword>
<feature type="transmembrane region" description="Helical" evidence="9">
    <location>
        <begin position="77"/>
        <end position="96"/>
    </location>
</feature>
<proteinExistence type="inferred from homology"/>
<feature type="transmembrane region" description="Helical" evidence="9">
    <location>
        <begin position="108"/>
        <end position="125"/>
    </location>
</feature>
<feature type="transmembrane region" description="Helical" evidence="9">
    <location>
        <begin position="45"/>
        <end position="65"/>
    </location>
</feature>
<keyword evidence="5 8" id="KW-0812">Transmembrane</keyword>
<geneLocation type="plasmid" evidence="10 11">
    <name>C</name>
</geneLocation>
<feature type="transmembrane region" description="Helical" evidence="9">
    <location>
        <begin position="220"/>
        <end position="238"/>
    </location>
</feature>
<dbReference type="AlphaFoldDB" id="A0A1L3LWV6"/>
<feature type="transmembrane region" description="Helical" evidence="9">
    <location>
        <begin position="405"/>
        <end position="428"/>
    </location>
</feature>
<organism evidence="10 11">
    <name type="scientific">Sinorhizobium americanum</name>
    <dbReference type="NCBI Taxonomy" id="194963"/>
    <lineage>
        <taxon>Bacteria</taxon>
        <taxon>Pseudomonadati</taxon>
        <taxon>Pseudomonadota</taxon>
        <taxon>Alphaproteobacteria</taxon>
        <taxon>Hyphomicrobiales</taxon>
        <taxon>Rhizobiaceae</taxon>
        <taxon>Sinorhizobium/Ensifer group</taxon>
        <taxon>Sinorhizobium</taxon>
    </lineage>
</organism>
<evidence type="ECO:0000313" key="10">
    <source>
        <dbReference type="EMBL" id="APG94585.1"/>
    </source>
</evidence>